<organism evidence="1 2">
    <name type="scientific">Amycolatopsis pigmentata</name>
    <dbReference type="NCBI Taxonomy" id="450801"/>
    <lineage>
        <taxon>Bacteria</taxon>
        <taxon>Bacillati</taxon>
        <taxon>Actinomycetota</taxon>
        <taxon>Actinomycetes</taxon>
        <taxon>Pseudonocardiales</taxon>
        <taxon>Pseudonocardiaceae</taxon>
        <taxon>Amycolatopsis</taxon>
    </lineage>
</organism>
<keyword evidence="2" id="KW-1185">Reference proteome</keyword>
<proteinExistence type="predicted"/>
<dbReference type="EMBL" id="JBHUKR010000022">
    <property type="protein sequence ID" value="MFD2421696.1"/>
    <property type="molecule type" value="Genomic_DNA"/>
</dbReference>
<evidence type="ECO:0000313" key="1">
    <source>
        <dbReference type="EMBL" id="MFD2421696.1"/>
    </source>
</evidence>
<reference evidence="2" key="1">
    <citation type="journal article" date="2019" name="Int. J. Syst. Evol. Microbiol.">
        <title>The Global Catalogue of Microorganisms (GCM) 10K type strain sequencing project: providing services to taxonomists for standard genome sequencing and annotation.</title>
        <authorList>
            <consortium name="The Broad Institute Genomics Platform"/>
            <consortium name="The Broad Institute Genome Sequencing Center for Infectious Disease"/>
            <person name="Wu L."/>
            <person name="Ma J."/>
        </authorList>
    </citation>
    <scope>NUCLEOTIDE SEQUENCE [LARGE SCALE GENOMIC DNA]</scope>
    <source>
        <strain evidence="2">CGMCC 4.7645</strain>
    </source>
</reference>
<protein>
    <submittedName>
        <fullName evidence="1">Uncharacterized protein</fullName>
    </submittedName>
</protein>
<dbReference type="Proteomes" id="UP001597417">
    <property type="component" value="Unassembled WGS sequence"/>
</dbReference>
<gene>
    <name evidence="1" type="ORF">ACFSXZ_35725</name>
</gene>
<comment type="caution">
    <text evidence="1">The sequence shown here is derived from an EMBL/GenBank/DDBJ whole genome shotgun (WGS) entry which is preliminary data.</text>
</comment>
<evidence type="ECO:0000313" key="2">
    <source>
        <dbReference type="Proteomes" id="UP001597417"/>
    </source>
</evidence>
<sequence>MELAKMPITITLSGSRIWKANIPQSQVALMSEWLEENNHRKVYSDREIASEIEKHYPGGLRSWGQHTGYKVEFK</sequence>
<name>A0ABW5G3M4_9PSEU</name>
<dbReference type="RefSeq" id="WP_378270421.1">
    <property type="nucleotide sequence ID" value="NZ_JBHUKR010000022.1"/>
</dbReference>
<accession>A0ABW5G3M4</accession>